<protein>
    <submittedName>
        <fullName evidence="2">Transmembrane protein</fullName>
    </submittedName>
</protein>
<dbReference type="PANTHER" id="PTHR42305:SF1">
    <property type="entry name" value="MEMBRANE PROTEIN RV1733C-RELATED"/>
    <property type="match status" value="1"/>
</dbReference>
<organism evidence="2 3">
    <name type="scientific">Mycolicibacterium brisbanense</name>
    <dbReference type="NCBI Taxonomy" id="146020"/>
    <lineage>
        <taxon>Bacteria</taxon>
        <taxon>Bacillati</taxon>
        <taxon>Actinomycetota</taxon>
        <taxon>Actinomycetes</taxon>
        <taxon>Mycobacteriales</taxon>
        <taxon>Mycobacteriaceae</taxon>
        <taxon>Mycolicibacterium</taxon>
    </lineage>
</organism>
<evidence type="ECO:0000313" key="3">
    <source>
        <dbReference type="Proteomes" id="UP000069620"/>
    </source>
</evidence>
<gene>
    <name evidence="2" type="ORF">RMCB_2518</name>
</gene>
<sequence>MDEYTWSARPCLLARYVGRHPLIRPSDRLEAWVVLIASLVVVLTVPFAAAIGTATHDRELQVALRQAAERQTVVATVAGGSTLVAQPGRVTFGTPVRWSVGPAVHTGWLESSERLQSGDRVTVWVNDFGDQVGPPLSREQATTMAIATAALTWLMVVAVLSTVVQVVQWRLDRSRYAEWTREWQLLDRDDNGRRENRRS</sequence>
<comment type="caution">
    <text evidence="2">The sequence shown here is derived from an EMBL/GenBank/DDBJ whole genome shotgun (WGS) entry which is preliminary data.</text>
</comment>
<name>A0A100VYL6_9MYCO</name>
<dbReference type="Proteomes" id="UP000069620">
    <property type="component" value="Unassembled WGS sequence"/>
</dbReference>
<reference evidence="3" key="1">
    <citation type="journal article" date="2016" name="Genome Announc.">
        <title>Draft Genome Sequences of Five Rapidly Growing Mycobacterium Species, M. thermoresistibile, M. fortuitum subsp. acetamidolyticum, M. canariasense, M. brisbanense, and M. novocastrense.</title>
        <authorList>
            <person name="Katahira K."/>
            <person name="Ogura Y."/>
            <person name="Gotoh Y."/>
            <person name="Hayashi T."/>
        </authorList>
    </citation>
    <scope>NUCLEOTIDE SEQUENCE [LARGE SCALE GENOMIC DNA]</scope>
    <source>
        <strain evidence="3">JCM15654</strain>
    </source>
</reference>
<feature type="transmembrane region" description="Helical" evidence="1">
    <location>
        <begin position="144"/>
        <end position="167"/>
    </location>
</feature>
<keyword evidence="1" id="KW-0472">Membrane</keyword>
<accession>A0A100VYL6</accession>
<evidence type="ECO:0000313" key="2">
    <source>
        <dbReference type="EMBL" id="GAS88422.1"/>
    </source>
</evidence>
<dbReference type="EMBL" id="BCSX01000023">
    <property type="protein sequence ID" value="GAS88422.1"/>
    <property type="molecule type" value="Genomic_DNA"/>
</dbReference>
<feature type="transmembrane region" description="Helical" evidence="1">
    <location>
        <begin position="29"/>
        <end position="51"/>
    </location>
</feature>
<keyword evidence="1" id="KW-1133">Transmembrane helix</keyword>
<dbReference type="InterPro" id="IPR039708">
    <property type="entry name" value="MT1774/Rv1733c-like"/>
</dbReference>
<keyword evidence="3" id="KW-1185">Reference proteome</keyword>
<dbReference type="AlphaFoldDB" id="A0A100VYL6"/>
<reference evidence="3" key="2">
    <citation type="submission" date="2016-02" db="EMBL/GenBank/DDBJ databases">
        <title>Draft genome sequence of five rapidly growing Mycobacterium species.</title>
        <authorList>
            <person name="Katahira K."/>
            <person name="Gotou Y."/>
            <person name="Iida K."/>
            <person name="Ogura Y."/>
            <person name="Hayashi T."/>
        </authorList>
    </citation>
    <scope>NUCLEOTIDE SEQUENCE [LARGE SCALE GENOMIC DNA]</scope>
    <source>
        <strain evidence="3">JCM15654</strain>
    </source>
</reference>
<dbReference type="PANTHER" id="PTHR42305">
    <property type="entry name" value="MEMBRANE PROTEIN RV1733C-RELATED"/>
    <property type="match status" value="1"/>
</dbReference>
<keyword evidence="1 2" id="KW-0812">Transmembrane</keyword>
<proteinExistence type="predicted"/>
<dbReference type="STRING" id="146020.RMCB_2518"/>
<evidence type="ECO:0000256" key="1">
    <source>
        <dbReference type="SAM" id="Phobius"/>
    </source>
</evidence>